<proteinExistence type="predicted"/>
<name>A0A0J8JAH1_9LIST</name>
<evidence type="ECO:0000313" key="2">
    <source>
        <dbReference type="Proteomes" id="UP000052258"/>
    </source>
</evidence>
<gene>
    <name evidence="1" type="ORF">X560_0044</name>
</gene>
<dbReference type="Proteomes" id="UP000052258">
    <property type="component" value="Unassembled WGS sequence"/>
</dbReference>
<dbReference type="EMBL" id="AZHO01000002">
    <property type="protein sequence ID" value="KMT61336.1"/>
    <property type="molecule type" value="Genomic_DNA"/>
</dbReference>
<organism evidence="1 2">
    <name type="scientific">Listeria fleischmannii 1991</name>
    <dbReference type="NCBI Taxonomy" id="1430899"/>
    <lineage>
        <taxon>Bacteria</taxon>
        <taxon>Bacillati</taxon>
        <taxon>Bacillota</taxon>
        <taxon>Bacilli</taxon>
        <taxon>Bacillales</taxon>
        <taxon>Listeriaceae</taxon>
        <taxon>Listeria</taxon>
    </lineage>
</organism>
<comment type="caution">
    <text evidence="1">The sequence shown here is derived from an EMBL/GenBank/DDBJ whole genome shotgun (WGS) entry which is preliminary data.</text>
</comment>
<sequence>MVITISPVFHLSFILPQLAQEKPIFCQFREKLYNKRRGKVTG</sequence>
<reference evidence="1 2" key="1">
    <citation type="journal article" date="2015" name="Genome Biol. Evol.">
        <title>Comparative Genomics of Listeria Sensu Lato: Genus-Wide Differences in Evolutionary Dynamics and the Progressive Gain of Complex, Potentially Pathogenicity-Related Traits through Lateral Gene Transfer.</title>
        <authorList>
            <person name="Chiara M."/>
            <person name="Caruso M."/>
            <person name="D'Erchia A.M."/>
            <person name="Manzari C."/>
            <person name="Fraccalvieri R."/>
            <person name="Goffredo E."/>
            <person name="Latorre L."/>
            <person name="Miccolupo A."/>
            <person name="Padalino I."/>
            <person name="Santagada G."/>
            <person name="Chiocco D."/>
            <person name="Pesole G."/>
            <person name="Horner D.S."/>
            <person name="Parisi A."/>
        </authorList>
    </citation>
    <scope>NUCLEOTIDE SEQUENCE [LARGE SCALE GENOMIC DNA]</scope>
    <source>
        <strain evidence="1 2">1991</strain>
    </source>
</reference>
<accession>A0A0J8JAH1</accession>
<dbReference type="AlphaFoldDB" id="A0A0J8JAH1"/>
<keyword evidence="2" id="KW-1185">Reference proteome</keyword>
<evidence type="ECO:0000313" key="1">
    <source>
        <dbReference type="EMBL" id="KMT61336.1"/>
    </source>
</evidence>
<protein>
    <submittedName>
        <fullName evidence="1">Uncharacterized protein</fullName>
    </submittedName>
</protein>